<accession>A0A921NS78</accession>
<keyword evidence="3" id="KW-0378">Hydrolase</keyword>
<dbReference type="AlphaFoldDB" id="A0A921NS78"/>
<dbReference type="GO" id="GO:0004175">
    <property type="term" value="F:endopeptidase activity"/>
    <property type="evidence" value="ECO:0007669"/>
    <property type="project" value="UniProtKB-ARBA"/>
</dbReference>
<feature type="transmembrane region" description="Helical" evidence="1">
    <location>
        <begin position="244"/>
        <end position="264"/>
    </location>
</feature>
<feature type="transmembrane region" description="Helical" evidence="1">
    <location>
        <begin position="156"/>
        <end position="176"/>
    </location>
</feature>
<dbReference type="Proteomes" id="UP000717981">
    <property type="component" value="Unassembled WGS sequence"/>
</dbReference>
<feature type="transmembrane region" description="Helical" evidence="1">
    <location>
        <begin position="32"/>
        <end position="54"/>
    </location>
</feature>
<feature type="transmembrane region" description="Helical" evidence="1">
    <location>
        <begin position="112"/>
        <end position="136"/>
    </location>
</feature>
<reference evidence="3" key="1">
    <citation type="submission" date="2017-10" db="EMBL/GenBank/DDBJ databases">
        <title>Whole genome sequencing of members of genus Pseudoxanthomonas.</title>
        <authorList>
            <person name="Kumar S."/>
            <person name="Bansal K."/>
            <person name="Kaur A."/>
            <person name="Patil P."/>
            <person name="Sharma S."/>
            <person name="Patil P.B."/>
        </authorList>
    </citation>
    <scope>NUCLEOTIDE SEQUENCE</scope>
    <source>
        <strain evidence="3">DSM 22914</strain>
    </source>
</reference>
<evidence type="ECO:0000313" key="4">
    <source>
        <dbReference type="Proteomes" id="UP000717981"/>
    </source>
</evidence>
<dbReference type="InterPro" id="IPR052710">
    <property type="entry name" value="CAAX_protease"/>
</dbReference>
<keyword evidence="1" id="KW-0472">Membrane</keyword>
<dbReference type="InterPro" id="IPR003675">
    <property type="entry name" value="Rce1/LyrA-like_dom"/>
</dbReference>
<keyword evidence="3" id="KW-0645">Protease</keyword>
<name>A0A921NS78_9GAMM</name>
<dbReference type="Pfam" id="PF02517">
    <property type="entry name" value="Rce1-like"/>
    <property type="match status" value="1"/>
</dbReference>
<feature type="domain" description="CAAX prenyl protease 2/Lysostaphin resistance protein A-like" evidence="2">
    <location>
        <begin position="155"/>
        <end position="255"/>
    </location>
</feature>
<protein>
    <submittedName>
        <fullName evidence="3">CPBP family intramembrane metalloprotease</fullName>
    </submittedName>
</protein>
<feature type="transmembrane region" description="Helical" evidence="1">
    <location>
        <begin position="74"/>
        <end position="91"/>
    </location>
</feature>
<proteinExistence type="predicted"/>
<keyword evidence="1" id="KW-1133">Transmembrane helix</keyword>
<sequence length="265" mass="27596">MSDAAPGLPPAMPATGPAAAPRPVGPLLAGFVLDWAVAMVLLVVVSAGVATAWMVARTLAGVAPTGELDPMGQLLAAMAGVLVPALALYFWRRRADAGECLRSRQAAARPRTWLLSLLVGAGCFGFATGFSALASALGLEPVPSNLSVVEAGWQRWPVFLVLFAVLLAPAYEELLFRRVLFGRFLAGGRPWLGLLLSSLAFALVHEPPGLTANGLAGMLQLWLVYGVLGAAFAWVYWRTGTLWAALAAHALNNALALGSFLAGAA</sequence>
<dbReference type="PANTHER" id="PTHR36435:SF1">
    <property type="entry name" value="CAAX AMINO TERMINAL PROTEASE FAMILY PROTEIN"/>
    <property type="match status" value="1"/>
</dbReference>
<dbReference type="RefSeq" id="WP_162125367.1">
    <property type="nucleotide sequence ID" value="NZ_PDWK01000083.1"/>
</dbReference>
<evidence type="ECO:0000259" key="2">
    <source>
        <dbReference type="Pfam" id="PF02517"/>
    </source>
</evidence>
<feature type="transmembrane region" description="Helical" evidence="1">
    <location>
        <begin position="188"/>
        <end position="205"/>
    </location>
</feature>
<gene>
    <name evidence="3" type="ORF">CR938_12710</name>
</gene>
<feature type="transmembrane region" description="Helical" evidence="1">
    <location>
        <begin position="217"/>
        <end position="237"/>
    </location>
</feature>
<keyword evidence="1" id="KW-0812">Transmembrane</keyword>
<dbReference type="OrthoDB" id="6024813at2"/>
<keyword evidence="4" id="KW-1185">Reference proteome</keyword>
<comment type="caution">
    <text evidence="3">The sequence shown here is derived from an EMBL/GenBank/DDBJ whole genome shotgun (WGS) entry which is preliminary data.</text>
</comment>
<dbReference type="GO" id="GO:0008237">
    <property type="term" value="F:metallopeptidase activity"/>
    <property type="evidence" value="ECO:0007669"/>
    <property type="project" value="UniProtKB-KW"/>
</dbReference>
<organism evidence="3 4">
    <name type="scientific">Pseudoxanthomonas taiwanensis</name>
    <dbReference type="NCBI Taxonomy" id="176598"/>
    <lineage>
        <taxon>Bacteria</taxon>
        <taxon>Pseudomonadati</taxon>
        <taxon>Pseudomonadota</taxon>
        <taxon>Gammaproteobacteria</taxon>
        <taxon>Lysobacterales</taxon>
        <taxon>Lysobacteraceae</taxon>
        <taxon>Pseudoxanthomonas</taxon>
    </lineage>
</organism>
<dbReference type="EMBL" id="PDWK01000083">
    <property type="protein sequence ID" value="KAF1685778.1"/>
    <property type="molecule type" value="Genomic_DNA"/>
</dbReference>
<evidence type="ECO:0000313" key="3">
    <source>
        <dbReference type="EMBL" id="KAF1685778.1"/>
    </source>
</evidence>
<keyword evidence="3" id="KW-0482">Metalloprotease</keyword>
<dbReference type="PANTHER" id="PTHR36435">
    <property type="entry name" value="SLR1288 PROTEIN"/>
    <property type="match status" value="1"/>
</dbReference>
<evidence type="ECO:0000256" key="1">
    <source>
        <dbReference type="SAM" id="Phobius"/>
    </source>
</evidence>
<dbReference type="GO" id="GO:0080120">
    <property type="term" value="P:CAAX-box protein maturation"/>
    <property type="evidence" value="ECO:0007669"/>
    <property type="project" value="UniProtKB-ARBA"/>
</dbReference>